<comment type="caution">
    <text evidence="3">The sequence shown here is derived from an EMBL/GenBank/DDBJ whole genome shotgun (WGS) entry which is preliminary data.</text>
</comment>
<dbReference type="EMBL" id="VSTH01000011">
    <property type="protein sequence ID" value="TYO68258.1"/>
    <property type="molecule type" value="Genomic_DNA"/>
</dbReference>
<keyword evidence="4" id="KW-1185">Reference proteome</keyword>
<evidence type="ECO:0000313" key="3">
    <source>
        <dbReference type="EMBL" id="TYO68258.1"/>
    </source>
</evidence>
<reference evidence="3 4" key="1">
    <citation type="submission" date="2019-08" db="EMBL/GenBank/DDBJ databases">
        <title>Bradyrhizobium hipponensis sp. nov., a rhizobium isolated from a Lupinus angustifolius root nodule in Tunisia.</title>
        <authorList>
            <person name="Off K."/>
            <person name="Rejili M."/>
            <person name="Mars M."/>
            <person name="Brachmann A."/>
            <person name="Marin M."/>
        </authorList>
    </citation>
    <scope>NUCLEOTIDE SEQUENCE [LARGE SCALE GENOMIC DNA]</scope>
    <source>
        <strain evidence="4">aSej3</strain>
    </source>
</reference>
<gene>
    <name evidence="3" type="ORF">FXV83_01735</name>
</gene>
<evidence type="ECO:0000256" key="1">
    <source>
        <dbReference type="SAM" id="MobiDB-lite"/>
    </source>
</evidence>
<dbReference type="RefSeq" id="WP_148737159.1">
    <property type="nucleotide sequence ID" value="NZ_VSTH01000011.1"/>
</dbReference>
<dbReference type="AlphaFoldDB" id="A0A5S4YVQ9"/>
<feature type="region of interest" description="Disordered" evidence="1">
    <location>
        <begin position="29"/>
        <end position="52"/>
    </location>
</feature>
<sequence length="77" mass="8423">MMRLIVFVCALEAALTTAAFSKTIQTKTTVAQDTRHVKSPAATANTAGPLRQDLFDRLNPRNLRSDWPAPPAQPGQF</sequence>
<organism evidence="3 4">
    <name type="scientific">Bradyrhizobium hipponense</name>
    <dbReference type="NCBI Taxonomy" id="2605638"/>
    <lineage>
        <taxon>Bacteria</taxon>
        <taxon>Pseudomonadati</taxon>
        <taxon>Pseudomonadota</taxon>
        <taxon>Alphaproteobacteria</taxon>
        <taxon>Hyphomicrobiales</taxon>
        <taxon>Nitrobacteraceae</taxon>
        <taxon>Bradyrhizobium</taxon>
    </lineage>
</organism>
<name>A0A5S4YVQ9_9BRAD</name>
<keyword evidence="2" id="KW-0732">Signal</keyword>
<accession>A0A5S4YVQ9</accession>
<evidence type="ECO:0000313" key="4">
    <source>
        <dbReference type="Proteomes" id="UP000324797"/>
    </source>
</evidence>
<feature type="chain" id="PRO_5024295801" evidence="2">
    <location>
        <begin position="22"/>
        <end position="77"/>
    </location>
</feature>
<protein>
    <submittedName>
        <fullName evidence="3">Uncharacterized protein</fullName>
    </submittedName>
</protein>
<dbReference type="Proteomes" id="UP000324797">
    <property type="component" value="Unassembled WGS sequence"/>
</dbReference>
<feature type="signal peptide" evidence="2">
    <location>
        <begin position="1"/>
        <end position="21"/>
    </location>
</feature>
<proteinExistence type="predicted"/>
<evidence type="ECO:0000256" key="2">
    <source>
        <dbReference type="SAM" id="SignalP"/>
    </source>
</evidence>